<feature type="transmembrane region" description="Helical" evidence="2">
    <location>
        <begin position="128"/>
        <end position="146"/>
    </location>
</feature>
<feature type="region of interest" description="Disordered" evidence="1">
    <location>
        <begin position="276"/>
        <end position="312"/>
    </location>
</feature>
<keyword evidence="2" id="KW-0812">Transmembrane</keyword>
<evidence type="ECO:0000313" key="3">
    <source>
        <dbReference type="EMBL" id="OXA56376.1"/>
    </source>
</evidence>
<proteinExistence type="predicted"/>
<name>A0A226EIK3_FOLCA</name>
<sequence>MCYITLRGLVYFGGSIHVYHGVQMLVNMYYDLFSTSASKEVTVSQVDIVFNCCFLTLGILIFRGVEQESKTFIKWPTIGFTLLLAFRFIVEIVKQVERERSGVGGPVRMKPPNNTISPFSYSSMSIDVDPLISAAVGIYIFILFVYNHSLEYQHLQEEAEEEEQNRSARNNTRANNSNNPAGEIPSSCGGSDASSDTVLLINTTATSHIQNSRMLAGDSNNNNNNTIGLGRFGGTMNNNNNTDIIINTRSNPLFELDGVRVDGMRRFPGQHLPNLLLFPNPTRVQQHHQRRDNDDAGSMSPDTPPEYKVDAV</sequence>
<feature type="transmembrane region" description="Helical" evidence="2">
    <location>
        <begin position="48"/>
        <end position="65"/>
    </location>
</feature>
<organism evidence="3 4">
    <name type="scientific">Folsomia candida</name>
    <name type="common">Springtail</name>
    <dbReference type="NCBI Taxonomy" id="158441"/>
    <lineage>
        <taxon>Eukaryota</taxon>
        <taxon>Metazoa</taxon>
        <taxon>Ecdysozoa</taxon>
        <taxon>Arthropoda</taxon>
        <taxon>Hexapoda</taxon>
        <taxon>Collembola</taxon>
        <taxon>Entomobryomorpha</taxon>
        <taxon>Isotomoidea</taxon>
        <taxon>Isotomidae</taxon>
        <taxon>Proisotominae</taxon>
        <taxon>Folsomia</taxon>
    </lineage>
</organism>
<gene>
    <name evidence="3" type="ORF">Fcan01_08800</name>
</gene>
<evidence type="ECO:0000256" key="1">
    <source>
        <dbReference type="SAM" id="MobiDB-lite"/>
    </source>
</evidence>
<dbReference type="EMBL" id="LNIX01000004">
    <property type="protein sequence ID" value="OXA56376.1"/>
    <property type="molecule type" value="Genomic_DNA"/>
</dbReference>
<evidence type="ECO:0000256" key="2">
    <source>
        <dbReference type="SAM" id="Phobius"/>
    </source>
</evidence>
<dbReference type="AlphaFoldDB" id="A0A226EIK3"/>
<keyword evidence="4" id="KW-1185">Reference proteome</keyword>
<evidence type="ECO:0000313" key="4">
    <source>
        <dbReference type="Proteomes" id="UP000198287"/>
    </source>
</evidence>
<dbReference type="Proteomes" id="UP000198287">
    <property type="component" value="Unassembled WGS sequence"/>
</dbReference>
<feature type="region of interest" description="Disordered" evidence="1">
    <location>
        <begin position="157"/>
        <end position="191"/>
    </location>
</feature>
<comment type="caution">
    <text evidence="3">The sequence shown here is derived from an EMBL/GenBank/DDBJ whole genome shotgun (WGS) entry which is preliminary data.</text>
</comment>
<feature type="transmembrane region" description="Helical" evidence="2">
    <location>
        <begin position="72"/>
        <end position="90"/>
    </location>
</feature>
<protein>
    <submittedName>
        <fullName evidence="3">Uncharacterized protein</fullName>
    </submittedName>
</protein>
<feature type="compositionally biased region" description="Low complexity" evidence="1">
    <location>
        <begin position="167"/>
        <end position="179"/>
    </location>
</feature>
<keyword evidence="2" id="KW-1133">Transmembrane helix</keyword>
<reference evidence="3 4" key="1">
    <citation type="submission" date="2015-12" db="EMBL/GenBank/DDBJ databases">
        <title>The genome of Folsomia candida.</title>
        <authorList>
            <person name="Faddeeva A."/>
            <person name="Derks M.F."/>
            <person name="Anvar Y."/>
            <person name="Smit S."/>
            <person name="Van Straalen N."/>
            <person name="Roelofs D."/>
        </authorList>
    </citation>
    <scope>NUCLEOTIDE SEQUENCE [LARGE SCALE GENOMIC DNA]</scope>
    <source>
        <strain evidence="3 4">VU population</strain>
        <tissue evidence="3">Whole body</tissue>
    </source>
</reference>
<accession>A0A226EIK3</accession>
<keyword evidence="2" id="KW-0472">Membrane</keyword>